<dbReference type="EMBL" id="JBEPMN010000003">
    <property type="protein sequence ID" value="MET3660728.1"/>
    <property type="molecule type" value="Genomic_DNA"/>
</dbReference>
<dbReference type="InterPro" id="IPR051329">
    <property type="entry name" value="NIR_SIR_4Fe-4S"/>
</dbReference>
<evidence type="ECO:0000256" key="4">
    <source>
        <dbReference type="ARBA" id="ARBA00023002"/>
    </source>
</evidence>
<accession>A0ABV2KKX4</accession>
<dbReference type="Proteomes" id="UP001549143">
    <property type="component" value="Unassembled WGS sequence"/>
</dbReference>
<dbReference type="Pfam" id="PF03460">
    <property type="entry name" value="NIR_SIR_ferr"/>
    <property type="match status" value="1"/>
</dbReference>
<dbReference type="RefSeq" id="WP_354150630.1">
    <property type="nucleotide sequence ID" value="NZ_JBEPMN010000003.1"/>
</dbReference>
<keyword evidence="3" id="KW-0479">Metal-binding</keyword>
<keyword evidence="6" id="KW-0411">Iron-sulfur</keyword>
<evidence type="ECO:0000259" key="7">
    <source>
        <dbReference type="Pfam" id="PF03460"/>
    </source>
</evidence>
<keyword evidence="2" id="KW-0349">Heme</keyword>
<dbReference type="EC" id="1.14.13.83" evidence="8"/>
<dbReference type="InterPro" id="IPR036136">
    <property type="entry name" value="Nit/Sulf_reduc_fer-like_dom_sf"/>
</dbReference>
<dbReference type="InterPro" id="IPR012798">
    <property type="entry name" value="Cbl_synth_CobG-like"/>
</dbReference>
<evidence type="ECO:0000256" key="5">
    <source>
        <dbReference type="ARBA" id="ARBA00023004"/>
    </source>
</evidence>
<dbReference type="InterPro" id="IPR045854">
    <property type="entry name" value="NO2/SO3_Rdtase_4Fe4S_sf"/>
</dbReference>
<comment type="caution">
    <text evidence="8">The sequence shown here is derived from an EMBL/GenBank/DDBJ whole genome shotgun (WGS) entry which is preliminary data.</text>
</comment>
<keyword evidence="9" id="KW-1185">Reference proteome</keyword>
<dbReference type="GO" id="GO:0043818">
    <property type="term" value="F:precorrin-3B synthase activity"/>
    <property type="evidence" value="ECO:0007669"/>
    <property type="project" value="UniProtKB-EC"/>
</dbReference>
<dbReference type="Gene3D" id="3.90.480.10">
    <property type="entry name" value="Sulfite Reductase Hemoprotein,Domain 2"/>
    <property type="match status" value="1"/>
</dbReference>
<evidence type="ECO:0000313" key="9">
    <source>
        <dbReference type="Proteomes" id="UP001549143"/>
    </source>
</evidence>
<dbReference type="SUPFAM" id="SSF55124">
    <property type="entry name" value="Nitrite/Sulfite reductase N-terminal domain-like"/>
    <property type="match status" value="2"/>
</dbReference>
<dbReference type="PANTHER" id="PTHR32439">
    <property type="entry name" value="FERREDOXIN--NITRITE REDUCTASE, CHLOROPLASTIC"/>
    <property type="match status" value="1"/>
</dbReference>
<organism evidence="8 9">
    <name type="scientific">Aquamicrobium ahrensii</name>
    <dbReference type="NCBI Taxonomy" id="469551"/>
    <lineage>
        <taxon>Bacteria</taxon>
        <taxon>Pseudomonadati</taxon>
        <taxon>Pseudomonadota</taxon>
        <taxon>Alphaproteobacteria</taxon>
        <taxon>Hyphomicrobiales</taxon>
        <taxon>Phyllobacteriaceae</taxon>
        <taxon>Aquamicrobium</taxon>
    </lineage>
</organism>
<keyword evidence="5" id="KW-0408">Iron</keyword>
<proteinExistence type="predicted"/>
<gene>
    <name evidence="8" type="ORF">ABID44_001043</name>
</gene>
<evidence type="ECO:0000256" key="6">
    <source>
        <dbReference type="ARBA" id="ARBA00023014"/>
    </source>
</evidence>
<evidence type="ECO:0000256" key="3">
    <source>
        <dbReference type="ARBA" id="ARBA00022723"/>
    </source>
</evidence>
<sequence>MNAFARRGACPALSAPMQTGDGLLARLNTVAGSLPPNALIGLCESALRNGSGVIEVTARGSVQIRGLTPSSARALAREADMLEIDVRTGVPVETGPLAGIDAEEIADPRPLANEIRAAIEKAGLGARLGPKVSVVVDGGGRLPMDAVLADVRLVAVRSGDAVTWFLSIGGTAASAQPLGIVPKAEACAATVAILEAVAVLGREARARDLVDPHNIVGGIALSGLPTPDGSQLRPTGAPVSVFPLADGTCALGVALPFGSMHAENIIALAQGATSLGVTEIRPAPSRALLFPGMSAAACATLRQTAAALGFVTHANDPRLSIVACPGAPACASGRIATRALAECIAADHAGLLDSSFTLHVSGCAKGCAHPSPAALTLVGHDEGTGIALDATARSPAASYKVASDAQAGIASIASLARQSRRSGETVAACLARLGAAAITTAFMQG</sequence>
<protein>
    <submittedName>
        <fullName evidence="8">Precorrin-3B synthase</fullName>
        <ecNumber evidence="8">1.14.13.83</ecNumber>
    </submittedName>
</protein>
<evidence type="ECO:0000256" key="2">
    <source>
        <dbReference type="ARBA" id="ARBA00022617"/>
    </source>
</evidence>
<dbReference type="PANTHER" id="PTHR32439:SF9">
    <property type="entry name" value="BLR3264 PROTEIN"/>
    <property type="match status" value="1"/>
</dbReference>
<keyword evidence="4 8" id="KW-0560">Oxidoreductase</keyword>
<evidence type="ECO:0000256" key="1">
    <source>
        <dbReference type="ARBA" id="ARBA00022485"/>
    </source>
</evidence>
<dbReference type="Gene3D" id="3.30.413.10">
    <property type="entry name" value="Sulfite Reductase Hemoprotein, domain 1"/>
    <property type="match status" value="2"/>
</dbReference>
<name>A0ABV2KKX4_9HYPH</name>
<feature type="domain" description="Nitrite/Sulfite reductase ferredoxin-like" evidence="7">
    <location>
        <begin position="16"/>
        <end position="79"/>
    </location>
</feature>
<dbReference type="NCBIfam" id="TIGR02435">
    <property type="entry name" value="CobG"/>
    <property type="match status" value="1"/>
</dbReference>
<dbReference type="SUPFAM" id="SSF56014">
    <property type="entry name" value="Nitrite and sulphite reductase 4Fe-4S domain-like"/>
    <property type="match status" value="2"/>
</dbReference>
<keyword evidence="1" id="KW-0004">4Fe-4S</keyword>
<evidence type="ECO:0000313" key="8">
    <source>
        <dbReference type="EMBL" id="MET3660728.1"/>
    </source>
</evidence>
<reference evidence="8 9" key="1">
    <citation type="submission" date="2024-06" db="EMBL/GenBank/DDBJ databases">
        <title>Genomic Encyclopedia of Type Strains, Phase IV (KMG-IV): sequencing the most valuable type-strain genomes for metagenomic binning, comparative biology and taxonomic classification.</title>
        <authorList>
            <person name="Goeker M."/>
        </authorList>
    </citation>
    <scope>NUCLEOTIDE SEQUENCE [LARGE SCALE GENOMIC DNA]</scope>
    <source>
        <strain evidence="8 9">DSM 19730</strain>
    </source>
</reference>
<dbReference type="InterPro" id="IPR005117">
    <property type="entry name" value="NiRdtase/SiRdtase_haem-b_fer"/>
</dbReference>